<evidence type="ECO:0000313" key="2">
    <source>
        <dbReference type="EMBL" id="PPR92881.1"/>
    </source>
</evidence>
<proteinExistence type="predicted"/>
<dbReference type="EMBL" id="KZ666927">
    <property type="protein sequence ID" value="PPR92881.1"/>
    <property type="molecule type" value="Genomic_DNA"/>
</dbReference>
<name>A0A2P5WPC5_GOSBA</name>
<reference evidence="2 3" key="1">
    <citation type="submission" date="2015-01" db="EMBL/GenBank/DDBJ databases">
        <title>Genome of allotetraploid Gossypium barbadense reveals genomic plasticity and fiber elongation in cotton evolution.</title>
        <authorList>
            <person name="Chen X."/>
            <person name="Liu X."/>
            <person name="Zhao B."/>
            <person name="Zheng H."/>
            <person name="Hu Y."/>
            <person name="Lu G."/>
            <person name="Yang C."/>
            <person name="Chen J."/>
            <person name="Shan C."/>
            <person name="Zhang L."/>
            <person name="Zhou Y."/>
            <person name="Wang L."/>
            <person name="Guo W."/>
            <person name="Bai Y."/>
            <person name="Ruan J."/>
            <person name="Shangguan X."/>
            <person name="Mao Y."/>
            <person name="Jiang J."/>
            <person name="Zhu Y."/>
            <person name="Lei J."/>
            <person name="Kang H."/>
            <person name="Chen S."/>
            <person name="He X."/>
            <person name="Wang R."/>
            <person name="Wang Y."/>
            <person name="Chen J."/>
            <person name="Wang L."/>
            <person name="Yu S."/>
            <person name="Wang B."/>
            <person name="Wei J."/>
            <person name="Song S."/>
            <person name="Lu X."/>
            <person name="Gao Z."/>
            <person name="Gu W."/>
            <person name="Deng X."/>
            <person name="Ma D."/>
            <person name="Wang S."/>
            <person name="Liang W."/>
            <person name="Fang L."/>
            <person name="Cai C."/>
            <person name="Zhu X."/>
            <person name="Zhou B."/>
            <person name="Zhang Y."/>
            <person name="Chen Z."/>
            <person name="Xu S."/>
            <person name="Zhu R."/>
            <person name="Wang S."/>
            <person name="Zhang T."/>
            <person name="Zhao G."/>
        </authorList>
    </citation>
    <scope>NUCLEOTIDE SEQUENCE [LARGE SCALE GENOMIC DNA]</scope>
    <source>
        <strain evidence="3">cv. Xinhai21</strain>
        <tissue evidence="2">Leaf</tissue>
    </source>
</reference>
<keyword evidence="1" id="KW-0472">Membrane</keyword>
<keyword evidence="1" id="KW-0812">Transmembrane</keyword>
<evidence type="ECO:0000256" key="1">
    <source>
        <dbReference type="SAM" id="Phobius"/>
    </source>
</evidence>
<feature type="transmembrane region" description="Helical" evidence="1">
    <location>
        <begin position="25"/>
        <end position="48"/>
    </location>
</feature>
<evidence type="ECO:0000313" key="3">
    <source>
        <dbReference type="Proteomes" id="UP000239757"/>
    </source>
</evidence>
<dbReference type="Proteomes" id="UP000239757">
    <property type="component" value="Unassembled WGS sequence"/>
</dbReference>
<keyword evidence="1" id="KW-1133">Transmembrane helix</keyword>
<dbReference type="AlphaFoldDB" id="A0A2P5WPC5"/>
<accession>A0A2P5WPC5</accession>
<gene>
    <name evidence="2" type="ORF">GOBAR_AA27793</name>
</gene>
<organism evidence="2 3">
    <name type="scientific">Gossypium barbadense</name>
    <name type="common">Sea Island cotton</name>
    <name type="synonym">Hibiscus barbadensis</name>
    <dbReference type="NCBI Taxonomy" id="3634"/>
    <lineage>
        <taxon>Eukaryota</taxon>
        <taxon>Viridiplantae</taxon>
        <taxon>Streptophyta</taxon>
        <taxon>Embryophyta</taxon>
        <taxon>Tracheophyta</taxon>
        <taxon>Spermatophyta</taxon>
        <taxon>Magnoliopsida</taxon>
        <taxon>eudicotyledons</taxon>
        <taxon>Gunneridae</taxon>
        <taxon>Pentapetalae</taxon>
        <taxon>rosids</taxon>
        <taxon>malvids</taxon>
        <taxon>Malvales</taxon>
        <taxon>Malvaceae</taxon>
        <taxon>Malvoideae</taxon>
        <taxon>Gossypium</taxon>
    </lineage>
</organism>
<protein>
    <submittedName>
        <fullName evidence="2">Uncharacterized protein</fullName>
    </submittedName>
</protein>
<sequence length="108" mass="12246">MSHGRGDLSHPVFWGNHVLLQDGHIVWSCLFPYLATAVGTLVCLAVCAEKLCNSKTKLIDSKRENTKLGMTHLNRIEWENAEYRKRDFLIWCGSDNVGICGIQFLTPR</sequence>